<organism evidence="1">
    <name type="scientific">Anguilla anguilla</name>
    <name type="common">European freshwater eel</name>
    <name type="synonym">Muraena anguilla</name>
    <dbReference type="NCBI Taxonomy" id="7936"/>
    <lineage>
        <taxon>Eukaryota</taxon>
        <taxon>Metazoa</taxon>
        <taxon>Chordata</taxon>
        <taxon>Craniata</taxon>
        <taxon>Vertebrata</taxon>
        <taxon>Euteleostomi</taxon>
        <taxon>Actinopterygii</taxon>
        <taxon>Neopterygii</taxon>
        <taxon>Teleostei</taxon>
        <taxon>Anguilliformes</taxon>
        <taxon>Anguillidae</taxon>
        <taxon>Anguilla</taxon>
    </lineage>
</organism>
<name>A0A0E9RFR4_ANGAN</name>
<protein>
    <submittedName>
        <fullName evidence="1">Uncharacterized protein</fullName>
    </submittedName>
</protein>
<reference evidence="1" key="1">
    <citation type="submission" date="2014-11" db="EMBL/GenBank/DDBJ databases">
        <authorList>
            <person name="Amaro Gonzalez C."/>
        </authorList>
    </citation>
    <scope>NUCLEOTIDE SEQUENCE</scope>
</reference>
<proteinExistence type="predicted"/>
<dbReference type="AlphaFoldDB" id="A0A0E9RFR4"/>
<dbReference type="EMBL" id="GBXM01081287">
    <property type="protein sequence ID" value="JAH27290.1"/>
    <property type="molecule type" value="Transcribed_RNA"/>
</dbReference>
<accession>A0A0E9RFR4</accession>
<evidence type="ECO:0000313" key="1">
    <source>
        <dbReference type="EMBL" id="JAH27290.1"/>
    </source>
</evidence>
<sequence>MVLSAQKVNMLQADIRNCLSVPFPAFHPARAFHVILKEYI</sequence>
<reference evidence="1" key="2">
    <citation type="journal article" date="2015" name="Fish Shellfish Immunol.">
        <title>Early steps in the European eel (Anguilla anguilla)-Vibrio vulnificus interaction in the gills: Role of the RtxA13 toxin.</title>
        <authorList>
            <person name="Callol A."/>
            <person name="Pajuelo D."/>
            <person name="Ebbesson L."/>
            <person name="Teles M."/>
            <person name="MacKenzie S."/>
            <person name="Amaro C."/>
        </authorList>
    </citation>
    <scope>NUCLEOTIDE SEQUENCE</scope>
</reference>